<comment type="caution">
    <text evidence="1">The sequence shown here is derived from an EMBL/GenBank/DDBJ whole genome shotgun (WGS) entry which is preliminary data.</text>
</comment>
<reference evidence="1" key="1">
    <citation type="journal article" date="2020" name="Stud. Mycol.">
        <title>101 Dothideomycetes genomes: a test case for predicting lifestyles and emergence of pathogens.</title>
        <authorList>
            <person name="Haridas S."/>
            <person name="Albert R."/>
            <person name="Binder M."/>
            <person name="Bloem J."/>
            <person name="Labutti K."/>
            <person name="Salamov A."/>
            <person name="Andreopoulos B."/>
            <person name="Baker S."/>
            <person name="Barry K."/>
            <person name="Bills G."/>
            <person name="Bluhm B."/>
            <person name="Cannon C."/>
            <person name="Castanera R."/>
            <person name="Culley D."/>
            <person name="Daum C."/>
            <person name="Ezra D."/>
            <person name="Gonzalez J."/>
            <person name="Henrissat B."/>
            <person name="Kuo A."/>
            <person name="Liang C."/>
            <person name="Lipzen A."/>
            <person name="Lutzoni F."/>
            <person name="Magnuson J."/>
            <person name="Mondo S."/>
            <person name="Nolan M."/>
            <person name="Ohm R."/>
            <person name="Pangilinan J."/>
            <person name="Park H.-J."/>
            <person name="Ramirez L."/>
            <person name="Alfaro M."/>
            <person name="Sun H."/>
            <person name="Tritt A."/>
            <person name="Yoshinaga Y."/>
            <person name="Zwiers L.-H."/>
            <person name="Turgeon B."/>
            <person name="Goodwin S."/>
            <person name="Spatafora J."/>
            <person name="Crous P."/>
            <person name="Grigoriev I."/>
        </authorList>
    </citation>
    <scope>NUCLEOTIDE SEQUENCE</scope>
    <source>
        <strain evidence="1">ATCC 200398</strain>
    </source>
</reference>
<name>A0ACB6QAK4_9PLEO</name>
<proteinExistence type="predicted"/>
<accession>A0ACB6QAK4</accession>
<evidence type="ECO:0000313" key="2">
    <source>
        <dbReference type="Proteomes" id="UP000799755"/>
    </source>
</evidence>
<sequence>MSTQSSIFTGVERLCIISVAFSILGSSLGSSALSVAKFAVGVASKSKYKKGPKKALPVVSQSPLIIFLLPPPPSADCGLNFQPHRHRIPVYMYISASFFFPPPLRLSVLLAPKGTFLSSNFLGVRVYGLRRNRDTKAQHRTGQYLWRVPS</sequence>
<dbReference type="Proteomes" id="UP000799755">
    <property type="component" value="Unassembled WGS sequence"/>
</dbReference>
<keyword evidence="2" id="KW-1185">Reference proteome</keyword>
<dbReference type="EMBL" id="MU003540">
    <property type="protein sequence ID" value="KAF2464054.1"/>
    <property type="molecule type" value="Genomic_DNA"/>
</dbReference>
<organism evidence="1 2">
    <name type="scientific">Lindgomyces ingoldianus</name>
    <dbReference type="NCBI Taxonomy" id="673940"/>
    <lineage>
        <taxon>Eukaryota</taxon>
        <taxon>Fungi</taxon>
        <taxon>Dikarya</taxon>
        <taxon>Ascomycota</taxon>
        <taxon>Pezizomycotina</taxon>
        <taxon>Dothideomycetes</taxon>
        <taxon>Pleosporomycetidae</taxon>
        <taxon>Pleosporales</taxon>
        <taxon>Lindgomycetaceae</taxon>
        <taxon>Lindgomyces</taxon>
    </lineage>
</organism>
<gene>
    <name evidence="1" type="ORF">BDR25DRAFT_99184</name>
</gene>
<protein>
    <submittedName>
        <fullName evidence="1">Uncharacterized protein</fullName>
    </submittedName>
</protein>
<evidence type="ECO:0000313" key="1">
    <source>
        <dbReference type="EMBL" id="KAF2464054.1"/>
    </source>
</evidence>